<keyword evidence="6 14" id="KW-0418">Kinase</keyword>
<dbReference type="Gene3D" id="3.30.565.10">
    <property type="entry name" value="Histidine kinase-like ATPase, C-terminal domain"/>
    <property type="match status" value="1"/>
</dbReference>
<evidence type="ECO:0000256" key="3">
    <source>
        <dbReference type="ARBA" id="ARBA00022553"/>
    </source>
</evidence>
<dbReference type="AlphaFoldDB" id="A0A641AKR3"/>
<dbReference type="EC" id="2.7.13.3" evidence="2"/>
<dbReference type="InterPro" id="IPR036890">
    <property type="entry name" value="HATPase_C_sf"/>
</dbReference>
<feature type="domain" description="Signal transduction histidine kinase subgroup 3 dimerisation and phosphoacceptor" evidence="12">
    <location>
        <begin position="204"/>
        <end position="269"/>
    </location>
</feature>
<keyword evidence="10" id="KW-0472">Membrane</keyword>
<dbReference type="Gene3D" id="1.20.5.1930">
    <property type="match status" value="1"/>
</dbReference>
<evidence type="ECO:0000313" key="14">
    <source>
        <dbReference type="EMBL" id="KAA1373747.1"/>
    </source>
</evidence>
<name>A0A641AKR3_9ACTN</name>
<dbReference type="Proteomes" id="UP001515100">
    <property type="component" value="Unassembled WGS sequence"/>
</dbReference>
<reference evidence="14" key="1">
    <citation type="submission" date="2019-09" db="EMBL/GenBank/DDBJ databases">
        <authorList>
            <person name="Li J."/>
        </authorList>
    </citation>
    <scope>NUCLEOTIDE SEQUENCE [LARGE SCALE GENOMIC DNA]</scope>
    <source>
        <strain evidence="14">NRBC 14897</strain>
    </source>
</reference>
<feature type="domain" description="DUF7134" evidence="13">
    <location>
        <begin position="34"/>
        <end position="176"/>
    </location>
</feature>
<dbReference type="InterPro" id="IPR055558">
    <property type="entry name" value="DUF7134"/>
</dbReference>
<feature type="transmembrane region" description="Helical" evidence="10">
    <location>
        <begin position="109"/>
        <end position="132"/>
    </location>
</feature>
<dbReference type="InterPro" id="IPR011712">
    <property type="entry name" value="Sig_transdc_His_kin_sub3_dim/P"/>
</dbReference>
<dbReference type="SUPFAM" id="SSF55874">
    <property type="entry name" value="ATPase domain of HSP90 chaperone/DNA topoisomerase II/histidine kinase"/>
    <property type="match status" value="1"/>
</dbReference>
<dbReference type="CDD" id="cd16917">
    <property type="entry name" value="HATPase_UhpB-NarQ-NarX-like"/>
    <property type="match status" value="1"/>
</dbReference>
<dbReference type="InterPro" id="IPR050482">
    <property type="entry name" value="Sensor_HK_TwoCompSys"/>
</dbReference>
<dbReference type="GO" id="GO:0000155">
    <property type="term" value="F:phosphorelay sensor kinase activity"/>
    <property type="evidence" value="ECO:0007669"/>
    <property type="project" value="InterPro"/>
</dbReference>
<dbReference type="EMBL" id="SDPP02000005">
    <property type="protein sequence ID" value="KAA1373747.1"/>
    <property type="molecule type" value="Genomic_DNA"/>
</dbReference>
<feature type="transmembrane region" description="Helical" evidence="10">
    <location>
        <begin position="36"/>
        <end position="58"/>
    </location>
</feature>
<comment type="catalytic activity">
    <reaction evidence="1">
        <text>ATP + protein L-histidine = ADP + protein N-phospho-L-histidine.</text>
        <dbReference type="EC" id="2.7.13.3"/>
    </reaction>
</comment>
<evidence type="ECO:0000313" key="15">
    <source>
        <dbReference type="Proteomes" id="UP001515100"/>
    </source>
</evidence>
<evidence type="ECO:0000256" key="5">
    <source>
        <dbReference type="ARBA" id="ARBA00022741"/>
    </source>
</evidence>
<dbReference type="GO" id="GO:0046983">
    <property type="term" value="F:protein dimerization activity"/>
    <property type="evidence" value="ECO:0007669"/>
    <property type="project" value="InterPro"/>
</dbReference>
<sequence length="407" mass="43093">MAGLRSSHGWTRTTPDVTRVDAMRERVRGWRPLESIGFDIVLAGALMAVPILIGLASANGDLILDALLILPLVLRRRAPVLSFATICLLLAAQTVLVDTSRYGDVALLFALYAIASYGPLWAVWSGLVAGLLGAVVATADWMGGRADPKTTTVSLVTLATVVFASWLLGYLSRTRRAYVAALEDRAAQLERDAAQQAQIATAAERARIAREMHDVVAHSLSVMVVQADGALYASRRRPEQAVETLRTISSTGRSSLAEMRKLLGLLRDDAAADATLAPVPGAADLLDLVEQLRASGLTISLDVTGDLRRVDAATGLTTYRIVQEALTNTLKHGGPDVSASVDVRMTTDSVRIRVDDDGRGSTVADDGAGHGIVGMRERIAVHAGQVEAGPRPGGGFRVTAVVPLEAP</sequence>
<keyword evidence="10" id="KW-1133">Transmembrane helix</keyword>
<dbReference type="PANTHER" id="PTHR24421">
    <property type="entry name" value="NITRATE/NITRITE SENSOR PROTEIN NARX-RELATED"/>
    <property type="match status" value="1"/>
</dbReference>
<accession>A0A641AKR3</accession>
<keyword evidence="4" id="KW-0808">Transferase</keyword>
<keyword evidence="8" id="KW-0902">Two-component regulatory system</keyword>
<gene>
    <name evidence="14" type="ORF">ESP62_017510</name>
</gene>
<feature type="transmembrane region" description="Helical" evidence="10">
    <location>
        <begin position="152"/>
        <end position="171"/>
    </location>
</feature>
<keyword evidence="9" id="KW-0175">Coiled coil</keyword>
<evidence type="ECO:0000256" key="8">
    <source>
        <dbReference type="ARBA" id="ARBA00023012"/>
    </source>
</evidence>
<dbReference type="Pfam" id="PF02518">
    <property type="entry name" value="HATPase_c"/>
    <property type="match status" value="1"/>
</dbReference>
<keyword evidence="7" id="KW-0067">ATP-binding</keyword>
<protein>
    <recommendedName>
        <fullName evidence="2">histidine kinase</fullName>
        <ecNumber evidence="2">2.7.13.3</ecNumber>
    </recommendedName>
</protein>
<proteinExistence type="predicted"/>
<keyword evidence="10" id="KW-0812">Transmembrane</keyword>
<dbReference type="PANTHER" id="PTHR24421:SF10">
    <property type="entry name" value="NITRATE_NITRITE SENSOR PROTEIN NARQ"/>
    <property type="match status" value="1"/>
</dbReference>
<evidence type="ECO:0000256" key="2">
    <source>
        <dbReference type="ARBA" id="ARBA00012438"/>
    </source>
</evidence>
<evidence type="ECO:0000259" key="11">
    <source>
        <dbReference type="Pfam" id="PF02518"/>
    </source>
</evidence>
<dbReference type="GO" id="GO:0005524">
    <property type="term" value="F:ATP binding"/>
    <property type="evidence" value="ECO:0007669"/>
    <property type="project" value="UniProtKB-KW"/>
</dbReference>
<dbReference type="Pfam" id="PF23539">
    <property type="entry name" value="DUF7134"/>
    <property type="match status" value="1"/>
</dbReference>
<dbReference type="OrthoDB" id="227596at2"/>
<dbReference type="Pfam" id="PF07730">
    <property type="entry name" value="HisKA_3"/>
    <property type="match status" value="1"/>
</dbReference>
<evidence type="ECO:0000259" key="12">
    <source>
        <dbReference type="Pfam" id="PF07730"/>
    </source>
</evidence>
<feature type="domain" description="Histidine kinase/HSP90-like ATPase" evidence="11">
    <location>
        <begin position="319"/>
        <end position="405"/>
    </location>
</feature>
<keyword evidence="5" id="KW-0547">Nucleotide-binding</keyword>
<organism evidence="14 15">
    <name type="scientific">Aeromicrobium fastidiosum</name>
    <dbReference type="NCBI Taxonomy" id="52699"/>
    <lineage>
        <taxon>Bacteria</taxon>
        <taxon>Bacillati</taxon>
        <taxon>Actinomycetota</taxon>
        <taxon>Actinomycetes</taxon>
        <taxon>Propionibacteriales</taxon>
        <taxon>Nocardioidaceae</taxon>
        <taxon>Aeromicrobium</taxon>
    </lineage>
</organism>
<feature type="coiled-coil region" evidence="9">
    <location>
        <begin position="179"/>
        <end position="206"/>
    </location>
</feature>
<comment type="caution">
    <text evidence="14">The sequence shown here is derived from an EMBL/GenBank/DDBJ whole genome shotgun (WGS) entry which is preliminary data.</text>
</comment>
<dbReference type="GO" id="GO:0016020">
    <property type="term" value="C:membrane"/>
    <property type="evidence" value="ECO:0007669"/>
    <property type="project" value="InterPro"/>
</dbReference>
<evidence type="ECO:0000256" key="6">
    <source>
        <dbReference type="ARBA" id="ARBA00022777"/>
    </source>
</evidence>
<keyword evidence="15" id="KW-1185">Reference proteome</keyword>
<feature type="transmembrane region" description="Helical" evidence="10">
    <location>
        <begin position="78"/>
        <end position="97"/>
    </location>
</feature>
<dbReference type="InterPro" id="IPR003594">
    <property type="entry name" value="HATPase_dom"/>
</dbReference>
<evidence type="ECO:0000256" key="1">
    <source>
        <dbReference type="ARBA" id="ARBA00000085"/>
    </source>
</evidence>
<evidence type="ECO:0000256" key="7">
    <source>
        <dbReference type="ARBA" id="ARBA00022840"/>
    </source>
</evidence>
<evidence type="ECO:0000256" key="4">
    <source>
        <dbReference type="ARBA" id="ARBA00022679"/>
    </source>
</evidence>
<keyword evidence="3" id="KW-0597">Phosphoprotein</keyword>
<evidence type="ECO:0000256" key="9">
    <source>
        <dbReference type="SAM" id="Coils"/>
    </source>
</evidence>
<evidence type="ECO:0000256" key="10">
    <source>
        <dbReference type="SAM" id="Phobius"/>
    </source>
</evidence>
<evidence type="ECO:0000259" key="13">
    <source>
        <dbReference type="Pfam" id="PF23539"/>
    </source>
</evidence>